<keyword evidence="2" id="KW-1185">Reference proteome</keyword>
<dbReference type="PANTHER" id="PTHR12979">
    <property type="entry name" value="CCR4-NOT TRANSCRIPTION COMPLEX SUBUNIT 10"/>
    <property type="match status" value="1"/>
</dbReference>
<dbReference type="GO" id="GO:0017148">
    <property type="term" value="P:negative regulation of translation"/>
    <property type="evidence" value="ECO:0007669"/>
    <property type="project" value="TreeGrafter"/>
</dbReference>
<reference evidence="1 2" key="1">
    <citation type="submission" date="2019-12" db="EMBL/GenBank/DDBJ databases">
        <authorList>
            <person name="Alioto T."/>
            <person name="Alioto T."/>
            <person name="Gomez Garrido J."/>
        </authorList>
    </citation>
    <scope>NUCLEOTIDE SEQUENCE [LARGE SCALE GENOMIC DNA]</scope>
</reference>
<dbReference type="Gramene" id="OE9A057347T1">
    <property type="protein sequence ID" value="OE9A057347C1"/>
    <property type="gene ID" value="OE9A057347"/>
</dbReference>
<accession>A0A8S0SLU3</accession>
<dbReference type="Proteomes" id="UP000594638">
    <property type="component" value="Unassembled WGS sequence"/>
</dbReference>
<dbReference type="PANTHER" id="PTHR12979:SF5">
    <property type="entry name" value="CCR4-NOT TRANSCRIPTION COMPLEX SUBUNIT 10"/>
    <property type="match status" value="1"/>
</dbReference>
<protein>
    <submittedName>
        <fullName evidence="1">Uncharacterized protein</fullName>
    </submittedName>
</protein>
<comment type="caution">
    <text evidence="1">The sequence shown here is derived from an EMBL/GenBank/DDBJ whole genome shotgun (WGS) entry which is preliminary data.</text>
</comment>
<dbReference type="EMBL" id="CACTIH010005460">
    <property type="protein sequence ID" value="CAA2993906.1"/>
    <property type="molecule type" value="Genomic_DNA"/>
</dbReference>
<evidence type="ECO:0000313" key="2">
    <source>
        <dbReference type="Proteomes" id="UP000594638"/>
    </source>
</evidence>
<proteinExistence type="predicted"/>
<name>A0A8S0SLU3_OLEEU</name>
<gene>
    <name evidence="1" type="ORF">OLEA9_A057347</name>
</gene>
<dbReference type="AlphaFoldDB" id="A0A8S0SLU3"/>
<evidence type="ECO:0000313" key="1">
    <source>
        <dbReference type="EMBL" id="CAA2993906.1"/>
    </source>
</evidence>
<dbReference type="GO" id="GO:0006402">
    <property type="term" value="P:mRNA catabolic process"/>
    <property type="evidence" value="ECO:0007669"/>
    <property type="project" value="TreeGrafter"/>
</dbReference>
<dbReference type="InterPro" id="IPR039740">
    <property type="entry name" value="CNOT10"/>
</dbReference>
<organism evidence="1 2">
    <name type="scientific">Olea europaea subsp. europaea</name>
    <dbReference type="NCBI Taxonomy" id="158383"/>
    <lineage>
        <taxon>Eukaryota</taxon>
        <taxon>Viridiplantae</taxon>
        <taxon>Streptophyta</taxon>
        <taxon>Embryophyta</taxon>
        <taxon>Tracheophyta</taxon>
        <taxon>Spermatophyta</taxon>
        <taxon>Magnoliopsida</taxon>
        <taxon>eudicotyledons</taxon>
        <taxon>Gunneridae</taxon>
        <taxon>Pentapetalae</taxon>
        <taxon>asterids</taxon>
        <taxon>lamiids</taxon>
        <taxon>Lamiales</taxon>
        <taxon>Oleaceae</taxon>
        <taxon>Oleeae</taxon>
        <taxon>Olea</taxon>
    </lineage>
</organism>
<sequence length="286" mass="31456">MKSIPSTTDRSDIRVNVIGKGKWRQLAVKYCNSTNGQQEFFGKEDLLLGDGKQPDLSMSLAWRCLFNTLYLLELSEGKYSGSGLTIESREKLASPVSSESSQVLANVEVKEHKGGSRNITSQQNSVSGYEDVFMKENQMIKQAVLADLAYVELALGNPLKALATAKSLLKVPKCSRIYIFLGNMYATEALCLLNRPMEAAQVLMTYVSGGNNVELPCSQEDCKKWKLEKAVDCEELNGRSVAPSAASLPIEFQGSEFRRPEEARGTFCANYAANCALLGDLERAHC</sequence>
<dbReference type="GO" id="GO:0030014">
    <property type="term" value="C:CCR4-NOT complex"/>
    <property type="evidence" value="ECO:0007669"/>
    <property type="project" value="InterPro"/>
</dbReference>
<dbReference type="OrthoDB" id="1743593at2759"/>